<dbReference type="PROSITE" id="PS51257">
    <property type="entry name" value="PROKAR_LIPOPROTEIN"/>
    <property type="match status" value="1"/>
</dbReference>
<dbReference type="SUPFAM" id="SSF88713">
    <property type="entry name" value="Glycoside hydrolase/deacetylase"/>
    <property type="match status" value="1"/>
</dbReference>
<feature type="signal peptide" evidence="1">
    <location>
        <begin position="1"/>
        <end position="22"/>
    </location>
</feature>
<sequence>MRAGHAVLFSAAALACHAPVAAAGPERAPCSKPVYLTIDTGHMGVAELIADTLDRHGVKATFFLANEATQTVGDRPAGETLDPHWASFWKRLAAQGHDFGSHTWNHLVWRADRPDGAFTMQATAGARRGERQRVDATAYCAELTAPAQRFAAQTGRSMRALFRAPGGKTSPALLRAAAACGWQHVGWSDAGFLGDELPSDRYPNDALLRQALARIRSGDILMMHLGIWSRQDPWAPAVLEPLITGLQARGMCFVTLRAHPVYGRVGDAPK</sequence>
<feature type="domain" description="NodB homology" evidence="2">
    <location>
        <begin position="32"/>
        <end position="254"/>
    </location>
</feature>
<dbReference type="CDD" id="cd10917">
    <property type="entry name" value="CE4_NodB_like_6s_7s"/>
    <property type="match status" value="1"/>
</dbReference>
<dbReference type="Gene3D" id="3.20.20.370">
    <property type="entry name" value="Glycoside hydrolase/deacetylase"/>
    <property type="match status" value="1"/>
</dbReference>
<feature type="chain" id="PRO_5015891986" evidence="1">
    <location>
        <begin position="23"/>
        <end position="270"/>
    </location>
</feature>
<keyword evidence="4" id="KW-1185">Reference proteome</keyword>
<dbReference type="InterPro" id="IPR050248">
    <property type="entry name" value="Polysacc_deacetylase_ArnD"/>
</dbReference>
<dbReference type="AlphaFoldDB" id="A0A2U8FTN7"/>
<dbReference type="RefSeq" id="WP_109036783.1">
    <property type="nucleotide sequence ID" value="NZ_CP029210.1"/>
</dbReference>
<dbReference type="InterPro" id="IPR002509">
    <property type="entry name" value="NODB_dom"/>
</dbReference>
<dbReference type="InterPro" id="IPR011330">
    <property type="entry name" value="Glyco_hydro/deAcase_b/a-brl"/>
</dbReference>
<evidence type="ECO:0000313" key="3">
    <source>
        <dbReference type="EMBL" id="AWI53784.1"/>
    </source>
</evidence>
<evidence type="ECO:0000259" key="2">
    <source>
        <dbReference type="PROSITE" id="PS51677"/>
    </source>
</evidence>
<dbReference type="GO" id="GO:0016810">
    <property type="term" value="F:hydrolase activity, acting on carbon-nitrogen (but not peptide) bonds"/>
    <property type="evidence" value="ECO:0007669"/>
    <property type="project" value="InterPro"/>
</dbReference>
<evidence type="ECO:0000256" key="1">
    <source>
        <dbReference type="SAM" id="SignalP"/>
    </source>
</evidence>
<dbReference type="Pfam" id="PF01522">
    <property type="entry name" value="Polysacc_deac_1"/>
    <property type="match status" value="1"/>
</dbReference>
<dbReference type="PANTHER" id="PTHR10587:SF134">
    <property type="entry name" value="SECRETED PROTEIN"/>
    <property type="match status" value="1"/>
</dbReference>
<name>A0A2U8FTN7_9BURK</name>
<proteinExistence type="predicted"/>
<dbReference type="PANTHER" id="PTHR10587">
    <property type="entry name" value="GLYCOSYL TRANSFERASE-RELATED"/>
    <property type="match status" value="1"/>
</dbReference>
<dbReference type="GO" id="GO:0005975">
    <property type="term" value="P:carbohydrate metabolic process"/>
    <property type="evidence" value="ECO:0007669"/>
    <property type="project" value="InterPro"/>
</dbReference>
<protein>
    <submittedName>
        <fullName evidence="3">Peptidase A8</fullName>
    </submittedName>
</protein>
<accession>A0A2U8FTN7</accession>
<gene>
    <name evidence="3" type="ORF">DEH84_10345</name>
</gene>
<evidence type="ECO:0000313" key="4">
    <source>
        <dbReference type="Proteomes" id="UP000244892"/>
    </source>
</evidence>
<dbReference type="PROSITE" id="PS51677">
    <property type="entry name" value="NODB"/>
    <property type="match status" value="1"/>
</dbReference>
<organism evidence="3 4">
    <name type="scientific">Aquabacterium olei</name>
    <dbReference type="NCBI Taxonomy" id="1296669"/>
    <lineage>
        <taxon>Bacteria</taxon>
        <taxon>Pseudomonadati</taxon>
        <taxon>Pseudomonadota</taxon>
        <taxon>Betaproteobacteria</taxon>
        <taxon>Burkholderiales</taxon>
        <taxon>Aquabacterium</taxon>
    </lineage>
</organism>
<dbReference type="EMBL" id="CP029210">
    <property type="protein sequence ID" value="AWI53784.1"/>
    <property type="molecule type" value="Genomic_DNA"/>
</dbReference>
<dbReference type="OrthoDB" id="9812065at2"/>
<dbReference type="KEGG" id="aon:DEH84_10345"/>
<dbReference type="Proteomes" id="UP000244892">
    <property type="component" value="Chromosome"/>
</dbReference>
<keyword evidence="1" id="KW-0732">Signal</keyword>
<reference evidence="3 4" key="1">
    <citation type="submission" date="2018-05" db="EMBL/GenBank/DDBJ databases">
        <title>complete genome sequence of Aquabacterium olei NBRC 110486.</title>
        <authorList>
            <person name="Tang B."/>
            <person name="Chang J."/>
            <person name="Zhang L."/>
            <person name="Yang H."/>
        </authorList>
    </citation>
    <scope>NUCLEOTIDE SEQUENCE [LARGE SCALE GENOMIC DNA]</scope>
    <source>
        <strain evidence="3 4">NBRC 110486</strain>
    </source>
</reference>